<reference evidence="1" key="1">
    <citation type="journal article" date="2018" name="Genome Biol.">
        <title>SKESA: strategic k-mer extension for scrupulous assemblies.</title>
        <authorList>
            <person name="Souvorov A."/>
            <person name="Agarwala R."/>
            <person name="Lipman D.J."/>
        </authorList>
    </citation>
    <scope>NUCLEOTIDE SEQUENCE</scope>
    <source>
        <strain evidence="1">C8</strain>
    </source>
</reference>
<organism evidence="1">
    <name type="scientific">Clostridium perfringens</name>
    <dbReference type="NCBI Taxonomy" id="1502"/>
    <lineage>
        <taxon>Bacteria</taxon>
        <taxon>Bacillati</taxon>
        <taxon>Bacillota</taxon>
        <taxon>Clostridia</taxon>
        <taxon>Eubacteriales</taxon>
        <taxon>Clostridiaceae</taxon>
        <taxon>Clostridium</taxon>
    </lineage>
</organism>
<reference evidence="1" key="2">
    <citation type="submission" date="2020-07" db="EMBL/GenBank/DDBJ databases">
        <authorList>
            <consortium name="NCBI Pathogen Detection Project"/>
        </authorList>
    </citation>
    <scope>NUCLEOTIDE SEQUENCE</scope>
    <source>
        <strain evidence="1">C8</strain>
    </source>
</reference>
<dbReference type="Proteomes" id="UP000859547">
    <property type="component" value="Unassembled WGS sequence"/>
</dbReference>
<name>A0A8H9UYK0_CLOPF</name>
<comment type="caution">
    <text evidence="1">The sequence shown here is derived from an EMBL/GenBank/DDBJ whole genome shotgun (WGS) entry which is preliminary data.</text>
</comment>
<dbReference type="AlphaFoldDB" id="A0A8H9UYK0"/>
<dbReference type="EMBL" id="DACTCB010000022">
    <property type="protein sequence ID" value="HAT4309090.1"/>
    <property type="molecule type" value="Genomic_DNA"/>
</dbReference>
<protein>
    <submittedName>
        <fullName evidence="1">Replication terminator protein</fullName>
    </submittedName>
</protein>
<gene>
    <name evidence="1" type="ORF">I9080_002934</name>
</gene>
<sequence>MNINLDKIAEGAVGEKFNSALKEVTKNILDPNTKATAKRTITLKLTFEPGEDREIADVTVDYSTKLAPVKGVATRFVIGTDGSDVIASEYKKQIPGQTVMKVEESEEEKIDTTGLQLVK</sequence>
<accession>A0A8H9UYK0</accession>
<proteinExistence type="predicted"/>
<evidence type="ECO:0000313" key="1">
    <source>
        <dbReference type="EMBL" id="HAT4309090.1"/>
    </source>
</evidence>